<comment type="caution">
    <text evidence="3">The sequence shown here is derived from an EMBL/GenBank/DDBJ whole genome shotgun (WGS) entry which is preliminary data.</text>
</comment>
<dbReference type="Gene3D" id="2.60.450.10">
    <property type="entry name" value="Lipopolysaccharide (LPS) transport protein A like domain"/>
    <property type="match status" value="3"/>
</dbReference>
<dbReference type="AlphaFoldDB" id="A0A9D6QPV8"/>
<feature type="signal peptide" evidence="1">
    <location>
        <begin position="1"/>
        <end position="27"/>
    </location>
</feature>
<organism evidence="3 4">
    <name type="scientific">Eiseniibacteriota bacterium</name>
    <dbReference type="NCBI Taxonomy" id="2212470"/>
    <lineage>
        <taxon>Bacteria</taxon>
        <taxon>Candidatus Eiseniibacteriota</taxon>
    </lineage>
</organism>
<name>A0A9D6QPV8_UNCEI</name>
<dbReference type="Pfam" id="PF19838">
    <property type="entry name" value="LptD_2"/>
    <property type="match status" value="1"/>
</dbReference>
<reference evidence="3" key="1">
    <citation type="submission" date="2020-07" db="EMBL/GenBank/DDBJ databases">
        <title>Huge and variable diversity of episymbiotic CPR bacteria and DPANN archaea in groundwater ecosystems.</title>
        <authorList>
            <person name="He C.Y."/>
            <person name="Keren R."/>
            <person name="Whittaker M."/>
            <person name="Farag I.F."/>
            <person name="Doudna J."/>
            <person name="Cate J.H.D."/>
            <person name="Banfield J.F."/>
        </authorList>
    </citation>
    <scope>NUCLEOTIDE SEQUENCE</scope>
    <source>
        <strain evidence="3">NC_groundwater_928_Pr1_S-0.2um_72_17</strain>
    </source>
</reference>
<evidence type="ECO:0000313" key="3">
    <source>
        <dbReference type="EMBL" id="MBI3540309.1"/>
    </source>
</evidence>
<dbReference type="InterPro" id="IPR050218">
    <property type="entry name" value="LptD"/>
</dbReference>
<evidence type="ECO:0000259" key="2">
    <source>
        <dbReference type="Pfam" id="PF19838"/>
    </source>
</evidence>
<sequence>MTVRRRSGRRRAPLVLAATIAALVVLAAPARAQSPALPSDNPPLNIGADNVTGSRGAEGDIVLLNGHVHITRSGSVITSETGRYFRSKGMLYLDNRVKLVDSTTTLTCDHASFSEDRDVLEVNGHVTIIDRSAVLQAPMGTYDRKHAVAELFGGVAAADSNQQVHCDRVNYLRGEHRFEARGHVIGEDVSNHVTLNADSVDYDRVTHRAVARGRPVLRARDRDGRTAEVHAVRRVLDNERRVAEAVDSVHVVRDTLQATADYAIFDDRLDHGWLLGKPRAWDDETTVTGDTLEVWTEKRALRRFVARQNATIDYVGARPDSRGEASRLTGDRVDVFFSRHGNDVERGADEMDSLIAVGKARNNYAASPRAGKTAETNATHGDTITVFFKDKKIERALVRGAATGEYHFEVAQGDTAAAKAEIVTYDAPRIEFIVPKNRIVLNQRSHLLYKELELNAKRVEFDSEKQTLVAEGEPKLVDRGDEVTGHLMTYDLETRTGTIYKAETAYEKGLYHGERIRKVGENELEVMDGSYSTCNLDPPHYRFSSHKMKVYLRDKLVAKPVVFYIKNVPILALPFYVFPIKPGRHSGFLFPQTEFGFNSRAGQFIRNAGYYWAPNDYYDMTVSGDYYQADPSWLLRADGNYKLLYKFDGHLASSFTRNDLTHRDQWDLNADHNQELSPRTHLIARASFVSSRDYQRDLSFGNSLATSLNRFLTSSFALSHYADWASFNVVLDRRQDLDADQGLTPG</sequence>
<proteinExistence type="predicted"/>
<dbReference type="PANTHER" id="PTHR30189">
    <property type="entry name" value="LPS-ASSEMBLY PROTEIN"/>
    <property type="match status" value="1"/>
</dbReference>
<dbReference type="InterPro" id="IPR045659">
    <property type="entry name" value="LptD_2"/>
</dbReference>
<keyword evidence="1" id="KW-0732">Signal</keyword>
<dbReference type="Proteomes" id="UP000807850">
    <property type="component" value="Unassembled WGS sequence"/>
</dbReference>
<feature type="chain" id="PRO_5039219013" evidence="1">
    <location>
        <begin position="28"/>
        <end position="746"/>
    </location>
</feature>
<gene>
    <name evidence="3" type="ORF">HY076_08565</name>
</gene>
<accession>A0A9D6QPV8</accession>
<dbReference type="GO" id="GO:1990351">
    <property type="term" value="C:transporter complex"/>
    <property type="evidence" value="ECO:0007669"/>
    <property type="project" value="TreeGrafter"/>
</dbReference>
<protein>
    <submittedName>
        <fullName evidence="3">LPS-assembly protein LptD</fullName>
    </submittedName>
</protein>
<feature type="non-terminal residue" evidence="3">
    <location>
        <position position="746"/>
    </location>
</feature>
<dbReference type="PANTHER" id="PTHR30189:SF1">
    <property type="entry name" value="LPS-ASSEMBLY PROTEIN LPTD"/>
    <property type="match status" value="1"/>
</dbReference>
<feature type="domain" description="LPS-assembly protein LptD central" evidence="2">
    <location>
        <begin position="557"/>
        <end position="731"/>
    </location>
</feature>
<dbReference type="EMBL" id="JACQAY010000283">
    <property type="protein sequence ID" value="MBI3540309.1"/>
    <property type="molecule type" value="Genomic_DNA"/>
</dbReference>
<evidence type="ECO:0000313" key="4">
    <source>
        <dbReference type="Proteomes" id="UP000807850"/>
    </source>
</evidence>
<dbReference type="GO" id="GO:0009279">
    <property type="term" value="C:cell outer membrane"/>
    <property type="evidence" value="ECO:0007669"/>
    <property type="project" value="TreeGrafter"/>
</dbReference>
<evidence type="ECO:0000256" key="1">
    <source>
        <dbReference type="SAM" id="SignalP"/>
    </source>
</evidence>